<evidence type="ECO:0000256" key="5">
    <source>
        <dbReference type="ARBA" id="ARBA00010280"/>
    </source>
</evidence>
<dbReference type="FunFam" id="3.90.600.10:FF:000001">
    <property type="entry name" value="Trifunctional purine biosynthetic protein adenosine-3"/>
    <property type="match status" value="1"/>
</dbReference>
<evidence type="ECO:0000256" key="16">
    <source>
        <dbReference type="ARBA" id="ARBA00023268"/>
    </source>
</evidence>
<dbReference type="GO" id="GO:0004641">
    <property type="term" value="F:phosphoribosylformylglycinamidine cyclo-ligase activity"/>
    <property type="evidence" value="ECO:0007669"/>
    <property type="project" value="UniProtKB-EC"/>
</dbReference>
<keyword evidence="15" id="KW-0464">Manganese</keyword>
<dbReference type="HAMAP" id="MF_00741">
    <property type="entry name" value="AIRS"/>
    <property type="match status" value="1"/>
</dbReference>
<dbReference type="PROSITE" id="PS00184">
    <property type="entry name" value="GARS"/>
    <property type="match status" value="1"/>
</dbReference>
<dbReference type="InterPro" id="IPR020562">
    <property type="entry name" value="PRibGlycinamide_synth_N"/>
</dbReference>
<dbReference type="Gene3D" id="3.40.50.20">
    <property type="match status" value="1"/>
</dbReference>
<dbReference type="InterPro" id="IPR020559">
    <property type="entry name" value="PRibGlycinamide_synth_CS"/>
</dbReference>
<keyword evidence="12 24" id="KW-0547">Nucleotide-binding</keyword>
<evidence type="ECO:0000256" key="19">
    <source>
        <dbReference type="ARBA" id="ARBA00031908"/>
    </source>
</evidence>
<evidence type="ECO:0000256" key="7">
    <source>
        <dbReference type="ARBA" id="ARBA00013255"/>
    </source>
</evidence>
<keyword evidence="25" id="KW-0175">Coiled coil</keyword>
<feature type="domain" description="ATP-grasp" evidence="26">
    <location>
        <begin position="86"/>
        <end position="285"/>
    </location>
</feature>
<dbReference type="CDD" id="cd02196">
    <property type="entry name" value="PurM"/>
    <property type="match status" value="1"/>
</dbReference>
<comment type="catalytic activity">
    <reaction evidence="22">
        <text>5-phospho-beta-D-ribosylamine + glycine + ATP = N(1)-(5-phospho-beta-D-ribosyl)glycinamide + ADP + phosphate + H(+)</text>
        <dbReference type="Rhea" id="RHEA:17453"/>
        <dbReference type="ChEBI" id="CHEBI:15378"/>
        <dbReference type="ChEBI" id="CHEBI:30616"/>
        <dbReference type="ChEBI" id="CHEBI:43474"/>
        <dbReference type="ChEBI" id="CHEBI:57305"/>
        <dbReference type="ChEBI" id="CHEBI:58681"/>
        <dbReference type="ChEBI" id="CHEBI:143788"/>
        <dbReference type="ChEBI" id="CHEBI:456216"/>
        <dbReference type="EC" id="6.3.4.13"/>
    </reaction>
</comment>
<dbReference type="InterPro" id="IPR013815">
    <property type="entry name" value="ATP_grasp_subdomain_1"/>
</dbReference>
<evidence type="ECO:0000256" key="14">
    <source>
        <dbReference type="ARBA" id="ARBA00022840"/>
    </source>
</evidence>
<evidence type="ECO:0000256" key="11">
    <source>
        <dbReference type="ARBA" id="ARBA00022723"/>
    </source>
</evidence>
<dbReference type="Proteomes" id="UP000663827">
    <property type="component" value="Unassembled WGS sequence"/>
</dbReference>
<evidence type="ECO:0000256" key="21">
    <source>
        <dbReference type="ARBA" id="ARBA00033093"/>
    </source>
</evidence>
<dbReference type="InterPro" id="IPR004733">
    <property type="entry name" value="PurM_cligase"/>
</dbReference>
<evidence type="ECO:0000256" key="2">
    <source>
        <dbReference type="ARBA" id="ARBA00004686"/>
    </source>
</evidence>
<dbReference type="Pfam" id="PF02843">
    <property type="entry name" value="GARS_C"/>
    <property type="match status" value="1"/>
</dbReference>
<dbReference type="FunFam" id="3.90.650.10:FF:000011">
    <property type="entry name" value="Phosphoribosylformylglycinamidine cyclo-ligase"/>
    <property type="match status" value="1"/>
</dbReference>
<dbReference type="InterPro" id="IPR036676">
    <property type="entry name" value="PurM-like_C_sf"/>
</dbReference>
<evidence type="ECO:0000313" key="27">
    <source>
        <dbReference type="EMBL" id="CAE7085451.1"/>
    </source>
</evidence>
<comment type="similarity">
    <text evidence="4">In the N-terminal section; belongs to the GARS family.</text>
</comment>
<evidence type="ECO:0000256" key="4">
    <source>
        <dbReference type="ARBA" id="ARBA00007423"/>
    </source>
</evidence>
<reference evidence="27" key="1">
    <citation type="submission" date="2021-01" db="EMBL/GenBank/DDBJ databases">
        <authorList>
            <person name="Kaushik A."/>
        </authorList>
    </citation>
    <scope>NUCLEOTIDE SEQUENCE</scope>
    <source>
        <strain evidence="27">AG5</strain>
    </source>
</reference>
<dbReference type="InterPro" id="IPR016185">
    <property type="entry name" value="PreATP-grasp_dom_sf"/>
</dbReference>
<dbReference type="InterPro" id="IPR011761">
    <property type="entry name" value="ATP-grasp"/>
</dbReference>
<evidence type="ECO:0000256" key="3">
    <source>
        <dbReference type="ARBA" id="ARBA00005174"/>
    </source>
</evidence>
<evidence type="ECO:0000256" key="22">
    <source>
        <dbReference type="ARBA" id="ARBA00047843"/>
    </source>
</evidence>
<dbReference type="PROSITE" id="PS50975">
    <property type="entry name" value="ATP_GRASP"/>
    <property type="match status" value="1"/>
</dbReference>
<evidence type="ECO:0000256" key="25">
    <source>
        <dbReference type="SAM" id="Coils"/>
    </source>
</evidence>
<dbReference type="UniPathway" id="UPA00074">
    <property type="reaction ID" value="UER00125"/>
</dbReference>
<comment type="function">
    <text evidence="17">Catalyzes the second and fifth step in the 'de novo' purine biosynthesis pathway; contains phosphoribosylamine--glycine ligase (GARS) and phosphoribosylformylglycinamidine cyclo-ligase (AIRS) activities.</text>
</comment>
<dbReference type="AlphaFoldDB" id="A0A8H3HUK2"/>
<dbReference type="Gene3D" id="3.30.1490.20">
    <property type="entry name" value="ATP-grasp fold, A domain"/>
    <property type="match status" value="1"/>
</dbReference>
<comment type="caution">
    <text evidence="27">The sequence shown here is derived from an EMBL/GenBank/DDBJ whole genome shotgun (WGS) entry which is preliminary data.</text>
</comment>
<dbReference type="Pfam" id="PF00586">
    <property type="entry name" value="AIRS"/>
    <property type="match status" value="1"/>
</dbReference>
<dbReference type="InterPro" id="IPR020561">
    <property type="entry name" value="PRibGlycinamid_synth_ATP-grasp"/>
</dbReference>
<dbReference type="Gene3D" id="3.30.1330.10">
    <property type="entry name" value="PurM-like, N-terminal domain"/>
    <property type="match status" value="1"/>
</dbReference>
<evidence type="ECO:0000256" key="1">
    <source>
        <dbReference type="ARBA" id="ARBA00004496"/>
    </source>
</evidence>
<dbReference type="InterPro" id="IPR037123">
    <property type="entry name" value="PRibGlycinamide_synth_C_sf"/>
</dbReference>
<dbReference type="EC" id="6.3.3.1" evidence="6"/>
<keyword evidence="16" id="KW-0511">Multifunctional enzyme</keyword>
<evidence type="ECO:0000256" key="12">
    <source>
        <dbReference type="ARBA" id="ARBA00022741"/>
    </source>
</evidence>
<evidence type="ECO:0000256" key="17">
    <source>
        <dbReference type="ARBA" id="ARBA00029388"/>
    </source>
</evidence>
<name>A0A8H3HUK2_9AGAM</name>
<protein>
    <recommendedName>
        <fullName evidence="8">Phosphoribosylformylglycinamidine cyclo-ligase</fullName>
        <ecNumber evidence="6">6.3.3.1</ecNumber>
        <ecNumber evidence="7">6.3.4.13</ecNumber>
    </recommendedName>
    <alternativeName>
        <fullName evidence="20">AIR synthase</fullName>
    </alternativeName>
    <alternativeName>
        <fullName evidence="21">AIRS</fullName>
    </alternativeName>
    <alternativeName>
        <fullName evidence="19">Phosphoribosyl-aminoimidazole synthetase</fullName>
    </alternativeName>
</protein>
<keyword evidence="10" id="KW-0436">Ligase</keyword>
<dbReference type="Gene3D" id="3.30.470.20">
    <property type="entry name" value="ATP-grasp fold, B domain"/>
    <property type="match status" value="1"/>
</dbReference>
<comment type="pathway">
    <text evidence="2">Purine metabolism; IMP biosynthesis via de novo pathway; 5-amino-1-(5-phospho-D-ribosyl)imidazole from N(2)-formyl-N(1)-(5-phospho-D-ribosyl)glycinamide: step 2/2.</text>
</comment>
<evidence type="ECO:0000256" key="18">
    <source>
        <dbReference type="ARBA" id="ARBA00029444"/>
    </source>
</evidence>
<dbReference type="Gene3D" id="3.90.650.10">
    <property type="entry name" value="PurM-like C-terminal domain"/>
    <property type="match status" value="1"/>
</dbReference>
<dbReference type="InterPro" id="IPR020560">
    <property type="entry name" value="PRibGlycinamide_synth_C-dom"/>
</dbReference>
<comment type="pathway">
    <text evidence="3">Purine metabolism; IMP biosynthesis via de novo pathway; N(1)-(5-phospho-D-ribosyl)glycinamide from 5-phospho-alpha-D-ribose 1-diphosphate: step 2/2.</text>
</comment>
<dbReference type="InterPro" id="IPR011054">
    <property type="entry name" value="Rudment_hybrid_motif"/>
</dbReference>
<dbReference type="Pfam" id="PF02844">
    <property type="entry name" value="GARS_N"/>
    <property type="match status" value="1"/>
</dbReference>
<comment type="catalytic activity">
    <reaction evidence="23">
        <text>2-formamido-N(1)-(5-O-phospho-beta-D-ribosyl)acetamidine + ATP = 5-amino-1-(5-phospho-beta-D-ribosyl)imidazole + ADP + phosphate + H(+)</text>
        <dbReference type="Rhea" id="RHEA:23032"/>
        <dbReference type="ChEBI" id="CHEBI:15378"/>
        <dbReference type="ChEBI" id="CHEBI:30616"/>
        <dbReference type="ChEBI" id="CHEBI:43474"/>
        <dbReference type="ChEBI" id="CHEBI:137981"/>
        <dbReference type="ChEBI" id="CHEBI:147287"/>
        <dbReference type="ChEBI" id="CHEBI:456216"/>
        <dbReference type="EC" id="6.3.3.1"/>
    </reaction>
</comment>
<evidence type="ECO:0000256" key="15">
    <source>
        <dbReference type="ARBA" id="ARBA00023211"/>
    </source>
</evidence>
<dbReference type="Pfam" id="PF02769">
    <property type="entry name" value="AIRS_C"/>
    <property type="match status" value="1"/>
</dbReference>
<dbReference type="SMART" id="SM01210">
    <property type="entry name" value="GARS_C"/>
    <property type="match status" value="1"/>
</dbReference>
<sequence length="813" mass="86904">MSELNILIVGGGGREHALAWRLEKSPRVRKIYIAPGNGGTQTQKTTNISNGAADFEGLKTFALENNVNLVVPGPEQPLVDGIDWNTNFMRRHNIPTAAYRTFKSSQFDEALNYAKTCGFKVVLKASGLAAGKGVLLPQTDEEIEAGLREIMLDQAFGSAGDEVVIEECLTGPELSILAFSDGYTVVSLPAAQDHKRIGDGDTGPNTGGMGAYAPAPVATPDVMSLIMKEALQPTIDGMRKDGKSNHLIEVVLEYNVRFGDPETEALMLLLSDETDLAEVLLACVEHRLDSVKISTRPGVSVSVILASQGYPGNYPKGKVITLGSTPDDTVVFHAGTSNKDSQVVTSGGRVIAVAAYGETLREALDKAYKGVDAVRFEGKTFRRDIGHRALAPPTGTGLTYAQAGVSVDAGNALVEAIKPYTRQTRRAGADGSLGGFGGVFDLKAAGFGEMGDPVLVSGTDGVGTKLRVALDSGVHDTVGVDLVAMSVNDLIVQGAEPLYFLDYYGCSKLDVPIATQVIKGDYDLAGFAVGVVDRHLLLPKPDIAPGDILLGLPSSGIHSNGFSLVRKVIARAGLSYSSACPWDTSKTLGTSLLTPTKIYIKSLLPAIRASALKGLAHITGGGFVENIPRVLPKGTAARIDVATYPYPPVFRWLSKQGGVEPLEMARTFNCGIGMVVVVAKADVQRAKELIGGDVYQIDRLDELADSLQRLVEMDTPGDQIRIKVAPILEELSAEVKIIESEIDSVEAELLKFKAQASQSVGEFDADLRKIEDWVVKQRRVAALMRRKTLACQLVLDGYPSEELLELFKLGRRS</sequence>
<dbReference type="GO" id="GO:0046084">
    <property type="term" value="P:adenine biosynthetic process"/>
    <property type="evidence" value="ECO:0007669"/>
    <property type="project" value="TreeGrafter"/>
</dbReference>
<dbReference type="PANTHER" id="PTHR10520">
    <property type="entry name" value="TRIFUNCTIONAL PURINE BIOSYNTHETIC PROTEIN ADENOSINE-3-RELATED"/>
    <property type="match status" value="1"/>
</dbReference>
<dbReference type="InterPro" id="IPR036921">
    <property type="entry name" value="PurM-like_N_sf"/>
</dbReference>
<dbReference type="GO" id="GO:0004637">
    <property type="term" value="F:phosphoribosylamine-glycine ligase activity"/>
    <property type="evidence" value="ECO:0007669"/>
    <property type="project" value="UniProtKB-EC"/>
</dbReference>
<dbReference type="InterPro" id="IPR000115">
    <property type="entry name" value="PRibGlycinamide_synth"/>
</dbReference>
<comment type="similarity">
    <text evidence="18">In the C-terminal section; belongs to the AIR synthase family.</text>
</comment>
<dbReference type="Pfam" id="PF01071">
    <property type="entry name" value="GARS_A"/>
    <property type="match status" value="1"/>
</dbReference>
<dbReference type="SUPFAM" id="SSF56059">
    <property type="entry name" value="Glutathione synthetase ATP-binding domain-like"/>
    <property type="match status" value="1"/>
</dbReference>
<evidence type="ECO:0000256" key="10">
    <source>
        <dbReference type="ARBA" id="ARBA00022598"/>
    </source>
</evidence>
<dbReference type="InterPro" id="IPR016188">
    <property type="entry name" value="PurM-like_N"/>
</dbReference>
<evidence type="ECO:0000313" key="28">
    <source>
        <dbReference type="Proteomes" id="UP000663827"/>
    </source>
</evidence>
<evidence type="ECO:0000256" key="23">
    <source>
        <dbReference type="ARBA" id="ARBA00049057"/>
    </source>
</evidence>
<comment type="similarity">
    <text evidence="5">Belongs to the AIR synthase family.</text>
</comment>
<dbReference type="InterPro" id="IPR010918">
    <property type="entry name" value="PurM-like_C_dom"/>
</dbReference>
<dbReference type="EMBL" id="CAJNJQ010000556">
    <property type="protein sequence ID" value="CAE7085451.1"/>
    <property type="molecule type" value="Genomic_DNA"/>
</dbReference>
<evidence type="ECO:0000256" key="9">
    <source>
        <dbReference type="ARBA" id="ARBA00022490"/>
    </source>
</evidence>
<feature type="coiled-coil region" evidence="25">
    <location>
        <begin position="728"/>
        <end position="755"/>
    </location>
</feature>
<keyword evidence="14 24" id="KW-0067">ATP-binding</keyword>
<evidence type="ECO:0000256" key="24">
    <source>
        <dbReference type="PROSITE-ProRule" id="PRU00409"/>
    </source>
</evidence>
<accession>A0A8H3HUK2</accession>
<dbReference type="GO" id="GO:0006189">
    <property type="term" value="P:'de novo' IMP biosynthetic process"/>
    <property type="evidence" value="ECO:0007669"/>
    <property type="project" value="UniProtKB-UniPathway"/>
</dbReference>
<dbReference type="SUPFAM" id="SSF51246">
    <property type="entry name" value="Rudiment single hybrid motif"/>
    <property type="match status" value="1"/>
</dbReference>
<dbReference type="SMART" id="SM01209">
    <property type="entry name" value="GARS_A"/>
    <property type="match status" value="1"/>
</dbReference>
<dbReference type="GO" id="GO:0005829">
    <property type="term" value="C:cytosol"/>
    <property type="evidence" value="ECO:0007669"/>
    <property type="project" value="TreeGrafter"/>
</dbReference>
<comment type="subcellular location">
    <subcellularLocation>
        <location evidence="1">Cytoplasm</location>
    </subcellularLocation>
</comment>
<dbReference type="Gene3D" id="3.90.600.10">
    <property type="entry name" value="Phosphoribosylglycinamide synthetase, C-terminal domain"/>
    <property type="match status" value="1"/>
</dbReference>
<gene>
    <name evidence="27" type="ORF">RDB_LOCUS27196</name>
</gene>
<dbReference type="SUPFAM" id="SSF56042">
    <property type="entry name" value="PurM C-terminal domain-like"/>
    <property type="match status" value="1"/>
</dbReference>
<keyword evidence="13" id="KW-0658">Purine biosynthesis</keyword>
<dbReference type="SUPFAM" id="SSF52440">
    <property type="entry name" value="PreATP-grasp domain"/>
    <property type="match status" value="1"/>
</dbReference>
<keyword evidence="11" id="KW-0479">Metal-binding</keyword>
<dbReference type="SUPFAM" id="SSF55326">
    <property type="entry name" value="PurM N-terminal domain-like"/>
    <property type="match status" value="1"/>
</dbReference>
<proteinExistence type="inferred from homology"/>
<keyword evidence="9" id="KW-0963">Cytoplasm</keyword>
<evidence type="ECO:0000256" key="20">
    <source>
        <dbReference type="ARBA" id="ARBA00032931"/>
    </source>
</evidence>
<dbReference type="PANTHER" id="PTHR10520:SF12">
    <property type="entry name" value="TRIFUNCTIONAL PURINE BIOSYNTHETIC PROTEIN ADENOSINE-3"/>
    <property type="match status" value="1"/>
</dbReference>
<dbReference type="GO" id="GO:0005524">
    <property type="term" value="F:ATP binding"/>
    <property type="evidence" value="ECO:0007669"/>
    <property type="project" value="UniProtKB-UniRule"/>
</dbReference>
<dbReference type="EC" id="6.3.4.13" evidence="7"/>
<evidence type="ECO:0000256" key="13">
    <source>
        <dbReference type="ARBA" id="ARBA00022755"/>
    </source>
</evidence>
<evidence type="ECO:0000259" key="26">
    <source>
        <dbReference type="PROSITE" id="PS50975"/>
    </source>
</evidence>
<dbReference type="NCBIfam" id="TIGR00877">
    <property type="entry name" value="purD"/>
    <property type="match status" value="1"/>
</dbReference>
<organism evidence="27 28">
    <name type="scientific">Rhizoctonia solani</name>
    <dbReference type="NCBI Taxonomy" id="456999"/>
    <lineage>
        <taxon>Eukaryota</taxon>
        <taxon>Fungi</taxon>
        <taxon>Dikarya</taxon>
        <taxon>Basidiomycota</taxon>
        <taxon>Agaricomycotina</taxon>
        <taxon>Agaricomycetes</taxon>
        <taxon>Cantharellales</taxon>
        <taxon>Ceratobasidiaceae</taxon>
        <taxon>Rhizoctonia</taxon>
    </lineage>
</organism>
<evidence type="ECO:0000256" key="8">
    <source>
        <dbReference type="ARBA" id="ARBA00020367"/>
    </source>
</evidence>
<evidence type="ECO:0000256" key="6">
    <source>
        <dbReference type="ARBA" id="ARBA00013047"/>
    </source>
</evidence>
<dbReference type="GO" id="GO:0046872">
    <property type="term" value="F:metal ion binding"/>
    <property type="evidence" value="ECO:0007669"/>
    <property type="project" value="UniProtKB-KW"/>
</dbReference>